<dbReference type="PANTHER" id="PTHR43194">
    <property type="entry name" value="HYDROLASE ALPHA/BETA FOLD FAMILY"/>
    <property type="match status" value="1"/>
</dbReference>
<keyword evidence="3" id="KW-1185">Reference proteome</keyword>
<name>A0A1X6Z772_9RHOB</name>
<dbReference type="Gene3D" id="3.40.50.1820">
    <property type="entry name" value="alpha/beta hydrolase"/>
    <property type="match status" value="1"/>
</dbReference>
<proteinExistence type="predicted"/>
<dbReference type="OrthoDB" id="5491135at2"/>
<dbReference type="Pfam" id="PF12697">
    <property type="entry name" value="Abhydrolase_6"/>
    <property type="match status" value="1"/>
</dbReference>
<evidence type="ECO:0000313" key="2">
    <source>
        <dbReference type="EMBL" id="SLN42131.1"/>
    </source>
</evidence>
<dbReference type="SUPFAM" id="SSF53474">
    <property type="entry name" value="alpha/beta-Hydrolases"/>
    <property type="match status" value="1"/>
</dbReference>
<protein>
    <submittedName>
        <fullName evidence="2">Acyl-CoA esterase</fullName>
    </submittedName>
</protein>
<dbReference type="InterPro" id="IPR000073">
    <property type="entry name" value="AB_hydrolase_1"/>
</dbReference>
<evidence type="ECO:0000259" key="1">
    <source>
        <dbReference type="Pfam" id="PF12697"/>
    </source>
</evidence>
<evidence type="ECO:0000313" key="3">
    <source>
        <dbReference type="Proteomes" id="UP000193778"/>
    </source>
</evidence>
<organism evidence="2 3">
    <name type="scientific">Ruegeria meonggei</name>
    <dbReference type="NCBI Taxonomy" id="1446476"/>
    <lineage>
        <taxon>Bacteria</taxon>
        <taxon>Pseudomonadati</taxon>
        <taxon>Pseudomonadota</taxon>
        <taxon>Alphaproteobacteria</taxon>
        <taxon>Rhodobacterales</taxon>
        <taxon>Roseobacteraceae</taxon>
        <taxon>Ruegeria</taxon>
    </lineage>
</organism>
<dbReference type="RefSeq" id="WP_085822408.1">
    <property type="nucleotide sequence ID" value="NZ_FWFP01000005.1"/>
</dbReference>
<accession>A0A1X6Z772</accession>
<dbReference type="InterPro" id="IPR029058">
    <property type="entry name" value="AB_hydrolase_fold"/>
</dbReference>
<dbReference type="InterPro" id="IPR050228">
    <property type="entry name" value="Carboxylesterase_BioH"/>
</dbReference>
<feature type="domain" description="AB hydrolase-1" evidence="1">
    <location>
        <begin position="4"/>
        <end position="220"/>
    </location>
</feature>
<gene>
    <name evidence="2" type="ORF">RUM8411_01866</name>
</gene>
<reference evidence="3" key="1">
    <citation type="submission" date="2017-03" db="EMBL/GenBank/DDBJ databases">
        <authorList>
            <person name="Rodrigo-Torres L."/>
            <person name="Arahal R.D."/>
            <person name="Lucena T."/>
        </authorList>
    </citation>
    <scope>NUCLEOTIDE SEQUENCE [LARGE SCALE GENOMIC DNA]</scope>
    <source>
        <strain evidence="3">CECT 8411</strain>
    </source>
</reference>
<dbReference type="EMBL" id="FWFP01000005">
    <property type="protein sequence ID" value="SLN42131.1"/>
    <property type="molecule type" value="Genomic_DNA"/>
</dbReference>
<dbReference type="PRINTS" id="PR00111">
    <property type="entry name" value="ABHYDROLASE"/>
</dbReference>
<dbReference type="AlphaFoldDB" id="A0A1X6Z772"/>
<dbReference type="Proteomes" id="UP000193778">
    <property type="component" value="Unassembled WGS sequence"/>
</dbReference>
<dbReference type="PANTHER" id="PTHR43194:SF2">
    <property type="entry name" value="PEROXISOMAL MEMBRANE PROTEIN LPX1"/>
    <property type="match status" value="1"/>
</dbReference>
<sequence length="231" mass="24948">MTPLVLLPGMMCDARLFGPQIDALSGARPIMTFPLSGPDNVQEMASDLLQTAPPVFALAGLSMGGIVAMEVVRQAPNRVERLALMDTNPLAERAEVKARRAPQMAAVRAGGLRQVMRDEMKPNYLADGPHLGAILDLCMQMATDLGAEVFLRQSQALMDRPDQTQTLAAYAGPTLVLCGREDTLCPVERHELIHGLLPNSVLSIIDHAGHLPTLEQPNTTNAALIRWLEAS</sequence>